<proteinExistence type="predicted"/>
<dbReference type="Proteomes" id="UP000216024">
    <property type="component" value="Unassembled WGS sequence"/>
</dbReference>
<dbReference type="EMBL" id="NIBG01000001">
    <property type="protein sequence ID" value="PAB61006.1"/>
    <property type="molecule type" value="Genomic_DNA"/>
</dbReference>
<evidence type="ECO:0000313" key="2">
    <source>
        <dbReference type="Proteomes" id="UP000216024"/>
    </source>
</evidence>
<reference evidence="1 2" key="1">
    <citation type="submission" date="2017-06" db="EMBL/GenBank/DDBJ databases">
        <title>Draft genome sequence of anaerobic fermentative bacterium Anaeromicrobium sediminis DY2726D isolated from West Pacific Ocean sediments.</title>
        <authorList>
            <person name="Zeng X."/>
        </authorList>
    </citation>
    <scope>NUCLEOTIDE SEQUENCE [LARGE SCALE GENOMIC DNA]</scope>
    <source>
        <strain evidence="1 2">DY2726D</strain>
    </source>
</reference>
<dbReference type="RefSeq" id="WP_095130008.1">
    <property type="nucleotide sequence ID" value="NZ_NIBG01000001.1"/>
</dbReference>
<comment type="caution">
    <text evidence="1">The sequence shown here is derived from an EMBL/GenBank/DDBJ whole genome shotgun (WGS) entry which is preliminary data.</text>
</comment>
<name>A0A267MN96_9FIRM</name>
<keyword evidence="2" id="KW-1185">Reference proteome</keyword>
<sequence>MSLFIELKPEDRRNSEKCKAAIANIEKVFKEKRSHNEKITCAICNKLLSNRFRSACRVMANSKTVLVHPVHIGCIKENSPMNELFGNKKEYVDMSTIDLITMINIIDTLHKLDKEDKLPELNNDILSSNLHMPNPEIKGQPFYTMVEIKNGVLTGNIESYNHKGKYLPMLYVSKRVAERAKKIKDNAFKNNYYVAGISEEGLNDLFSRYSEESIVVLGFEGEKGVSMPLTSKEILNGLKPNKWLSKIIMEQQ</sequence>
<organism evidence="1 2">
    <name type="scientific">Anaeromicrobium sediminis</name>
    <dbReference type="NCBI Taxonomy" id="1478221"/>
    <lineage>
        <taxon>Bacteria</taxon>
        <taxon>Bacillati</taxon>
        <taxon>Bacillota</taxon>
        <taxon>Clostridia</taxon>
        <taxon>Peptostreptococcales</taxon>
        <taxon>Thermotaleaceae</taxon>
        <taxon>Anaeromicrobium</taxon>
    </lineage>
</organism>
<dbReference type="AlphaFoldDB" id="A0A267MN96"/>
<gene>
    <name evidence="1" type="ORF">CCE28_00820</name>
</gene>
<dbReference type="OrthoDB" id="8455814at2"/>
<evidence type="ECO:0000313" key="1">
    <source>
        <dbReference type="EMBL" id="PAB61006.1"/>
    </source>
</evidence>
<accession>A0A267MN96</accession>
<protein>
    <submittedName>
        <fullName evidence="1">Uncharacterized protein</fullName>
    </submittedName>
</protein>